<evidence type="ECO:0000256" key="2">
    <source>
        <dbReference type="ARBA" id="ARBA00012438"/>
    </source>
</evidence>
<keyword evidence="6" id="KW-0902">Two-component regulatory system</keyword>
<accession>A0A0F5QGC4</accession>
<dbReference type="SUPFAM" id="SSF55874">
    <property type="entry name" value="ATPase domain of HSP90 chaperone/DNA topoisomerase II/histidine kinase"/>
    <property type="match status" value="1"/>
</dbReference>
<keyword evidence="4" id="KW-0808">Transferase</keyword>
<dbReference type="STRING" id="1293439.WH87_06635"/>
<reference evidence="9 10" key="1">
    <citation type="submission" date="2015-03" db="EMBL/GenBank/DDBJ databases">
        <authorList>
            <person name="Lepp D."/>
            <person name="Hassan Y.I."/>
            <person name="Li X.-Z."/>
            <person name="Zhou T."/>
        </authorList>
    </citation>
    <scope>NUCLEOTIDE SEQUENCE [LARGE SCALE GENOMIC DNA]</scope>
    <source>
        <strain evidence="9 10">E84</strain>
    </source>
</reference>
<evidence type="ECO:0000256" key="5">
    <source>
        <dbReference type="ARBA" id="ARBA00022777"/>
    </source>
</evidence>
<dbReference type="InterPro" id="IPR003594">
    <property type="entry name" value="HATPase_dom"/>
</dbReference>
<evidence type="ECO:0000313" key="10">
    <source>
        <dbReference type="Proteomes" id="UP000033411"/>
    </source>
</evidence>
<dbReference type="Pfam" id="PF00512">
    <property type="entry name" value="HisKA"/>
    <property type="match status" value="1"/>
</dbReference>
<evidence type="ECO:0000313" key="9">
    <source>
        <dbReference type="EMBL" id="KKC39796.1"/>
    </source>
</evidence>
<dbReference type="PANTHER" id="PTHR43711">
    <property type="entry name" value="TWO-COMPONENT HISTIDINE KINASE"/>
    <property type="match status" value="1"/>
</dbReference>
<dbReference type="EMBL" id="LANJ01000011">
    <property type="protein sequence ID" value="KKC39796.1"/>
    <property type="molecule type" value="Genomic_DNA"/>
</dbReference>
<protein>
    <recommendedName>
        <fullName evidence="2">histidine kinase</fullName>
        <ecNumber evidence="2">2.7.13.3</ecNumber>
    </recommendedName>
</protein>
<dbReference type="InterPro" id="IPR036890">
    <property type="entry name" value="HATPase_C_sf"/>
</dbReference>
<comment type="caution">
    <text evidence="9">The sequence shown here is derived from an EMBL/GenBank/DDBJ whole genome shotgun (WGS) entry which is preliminary data.</text>
</comment>
<keyword evidence="7" id="KW-1133">Transmembrane helix</keyword>
<dbReference type="InterPro" id="IPR036097">
    <property type="entry name" value="HisK_dim/P_sf"/>
</dbReference>
<organism evidence="9 10">
    <name type="scientific">Devosia epidermidihirudinis</name>
    <dbReference type="NCBI Taxonomy" id="1293439"/>
    <lineage>
        <taxon>Bacteria</taxon>
        <taxon>Pseudomonadati</taxon>
        <taxon>Pseudomonadota</taxon>
        <taxon>Alphaproteobacteria</taxon>
        <taxon>Hyphomicrobiales</taxon>
        <taxon>Devosiaceae</taxon>
        <taxon>Devosia</taxon>
    </lineage>
</organism>
<keyword evidence="7" id="KW-0812">Transmembrane</keyword>
<feature type="transmembrane region" description="Helical" evidence="7">
    <location>
        <begin position="46"/>
        <end position="68"/>
    </location>
</feature>
<dbReference type="CDD" id="cd00082">
    <property type="entry name" value="HisKA"/>
    <property type="match status" value="1"/>
</dbReference>
<evidence type="ECO:0000256" key="4">
    <source>
        <dbReference type="ARBA" id="ARBA00022679"/>
    </source>
</evidence>
<dbReference type="PANTHER" id="PTHR43711:SF1">
    <property type="entry name" value="HISTIDINE KINASE 1"/>
    <property type="match status" value="1"/>
</dbReference>
<dbReference type="InterPro" id="IPR050736">
    <property type="entry name" value="Sensor_HK_Regulatory"/>
</dbReference>
<dbReference type="EC" id="2.7.13.3" evidence="2"/>
<feature type="domain" description="Histidine kinase" evidence="8">
    <location>
        <begin position="329"/>
        <end position="548"/>
    </location>
</feature>
<name>A0A0F5QGC4_9HYPH</name>
<keyword evidence="10" id="KW-1185">Reference proteome</keyword>
<dbReference type="Gene3D" id="3.30.565.10">
    <property type="entry name" value="Histidine kinase-like ATPase, C-terminal domain"/>
    <property type="match status" value="1"/>
</dbReference>
<evidence type="ECO:0000256" key="6">
    <source>
        <dbReference type="ARBA" id="ARBA00023012"/>
    </source>
</evidence>
<comment type="catalytic activity">
    <reaction evidence="1">
        <text>ATP + protein L-histidine = ADP + protein N-phospho-L-histidine.</text>
        <dbReference type="EC" id="2.7.13.3"/>
    </reaction>
</comment>
<evidence type="ECO:0000256" key="7">
    <source>
        <dbReference type="SAM" id="Phobius"/>
    </source>
</evidence>
<evidence type="ECO:0000259" key="8">
    <source>
        <dbReference type="PROSITE" id="PS50109"/>
    </source>
</evidence>
<dbReference type="OrthoDB" id="9813151at2"/>
<sequence length="556" mass="58835">MTEIFMRSAEASGAGANGFGAGMGQASKRHPKSGTRASGALHLHTLLSPITTAVALTSVLAATLFIIYDTARTLDDARHELAIIGNALANEISTLAPEAANALLGKTNERYGAISKASLVSSNTAAPTPLLGQIIPAGDHGALALEAAEGSTISGIAQRGAGALALAGLVTLLTWRRKRSGMPDMVQRHNFQTMAAAIPLGVACWTETGQLIISNEQYRDRLNLAGTTTTYHDAVKKLIQGGYMKLLSEDGNNKILELHREDGSCLLIDQRPLGDGAFMTLVSDVTERKKTDMLLDAIRGEQRLLARRYHEEKLKAEAASKAKTNFLAHLSHDIRTPLNHIIGFAELMRHQTYGPLGDARYNDYVQSIKTSGEHLLASFATILDLAEFENGQKTLRNDPVAVDELIEGQVRRFGAQAKRAGVTFAIGEPCGAVVMGDGLGLQRMVANIVDNSLRFTPSGGRVTLAAFAARDGVVIEVTDTGVGMNEERLASLSQPFALGDATFTREGVGPGLGISISRAIAELSGGHMAIDSSPALGTTVAISLPLDNEATLQAAE</sequence>
<dbReference type="InterPro" id="IPR004358">
    <property type="entry name" value="Sig_transdc_His_kin-like_C"/>
</dbReference>
<dbReference type="Proteomes" id="UP000033411">
    <property type="component" value="Unassembled WGS sequence"/>
</dbReference>
<dbReference type="PATRIC" id="fig|1293439.3.peg.893"/>
<dbReference type="Gene3D" id="1.10.287.130">
    <property type="match status" value="1"/>
</dbReference>
<dbReference type="SUPFAM" id="SSF47384">
    <property type="entry name" value="Homodimeric domain of signal transducing histidine kinase"/>
    <property type="match status" value="1"/>
</dbReference>
<gene>
    <name evidence="9" type="ORF">WH87_06635</name>
</gene>
<dbReference type="SMART" id="SM00387">
    <property type="entry name" value="HATPase_c"/>
    <property type="match status" value="1"/>
</dbReference>
<dbReference type="InterPro" id="IPR003661">
    <property type="entry name" value="HisK_dim/P_dom"/>
</dbReference>
<dbReference type="AlphaFoldDB" id="A0A0F5QGC4"/>
<evidence type="ECO:0000256" key="1">
    <source>
        <dbReference type="ARBA" id="ARBA00000085"/>
    </source>
</evidence>
<proteinExistence type="predicted"/>
<dbReference type="SMART" id="SM00388">
    <property type="entry name" value="HisKA"/>
    <property type="match status" value="1"/>
</dbReference>
<evidence type="ECO:0000256" key="3">
    <source>
        <dbReference type="ARBA" id="ARBA00022553"/>
    </source>
</evidence>
<dbReference type="PROSITE" id="PS50109">
    <property type="entry name" value="HIS_KIN"/>
    <property type="match status" value="1"/>
</dbReference>
<dbReference type="GO" id="GO:0000155">
    <property type="term" value="F:phosphorelay sensor kinase activity"/>
    <property type="evidence" value="ECO:0007669"/>
    <property type="project" value="InterPro"/>
</dbReference>
<dbReference type="PRINTS" id="PR00344">
    <property type="entry name" value="BCTRLSENSOR"/>
</dbReference>
<keyword evidence="3" id="KW-0597">Phosphoprotein</keyword>
<keyword evidence="7" id="KW-0472">Membrane</keyword>
<keyword evidence="5" id="KW-0418">Kinase</keyword>
<dbReference type="Pfam" id="PF02518">
    <property type="entry name" value="HATPase_c"/>
    <property type="match status" value="1"/>
</dbReference>
<dbReference type="InterPro" id="IPR005467">
    <property type="entry name" value="His_kinase_dom"/>
</dbReference>